<dbReference type="Pfam" id="PF01649">
    <property type="entry name" value="Ribosomal_S20p"/>
    <property type="match status" value="1"/>
</dbReference>
<evidence type="ECO:0000256" key="1">
    <source>
        <dbReference type="ARBA" id="ARBA00003134"/>
    </source>
</evidence>
<keyword evidence="6 8" id="KW-0687">Ribonucleoprotein</keyword>
<accession>A0A7C2XMH3</accession>
<dbReference type="Gene3D" id="1.20.58.110">
    <property type="entry name" value="Ribosomal protein S20"/>
    <property type="match status" value="1"/>
</dbReference>
<gene>
    <name evidence="8" type="primary">rpsT</name>
    <name evidence="10" type="ORF">ENN98_04550</name>
</gene>
<dbReference type="InterPro" id="IPR002583">
    <property type="entry name" value="Ribosomal_bS20"/>
</dbReference>
<feature type="compositionally biased region" description="Basic and acidic residues" evidence="9">
    <location>
        <begin position="12"/>
        <end position="22"/>
    </location>
</feature>
<evidence type="ECO:0000256" key="8">
    <source>
        <dbReference type="HAMAP-Rule" id="MF_00500"/>
    </source>
</evidence>
<evidence type="ECO:0000256" key="7">
    <source>
        <dbReference type="ARBA" id="ARBA00035136"/>
    </source>
</evidence>
<dbReference type="FunFam" id="1.20.58.110:FF:000001">
    <property type="entry name" value="30S ribosomal protein S20"/>
    <property type="match status" value="1"/>
</dbReference>
<comment type="similarity">
    <text evidence="2 8">Belongs to the bacterial ribosomal protein bS20 family.</text>
</comment>
<dbReference type="SUPFAM" id="SSF46992">
    <property type="entry name" value="Ribosomal protein S20"/>
    <property type="match status" value="1"/>
</dbReference>
<comment type="function">
    <text evidence="1 8">Binds directly to 16S ribosomal RNA.</text>
</comment>
<dbReference type="GO" id="GO:0003735">
    <property type="term" value="F:structural constituent of ribosome"/>
    <property type="evidence" value="ECO:0007669"/>
    <property type="project" value="InterPro"/>
</dbReference>
<comment type="caution">
    <text evidence="10">The sequence shown here is derived from an EMBL/GenBank/DDBJ whole genome shotgun (WGS) entry which is preliminary data.</text>
</comment>
<dbReference type="GO" id="GO:0015935">
    <property type="term" value="C:small ribosomal subunit"/>
    <property type="evidence" value="ECO:0007669"/>
    <property type="project" value="TreeGrafter"/>
</dbReference>
<keyword evidence="4 8" id="KW-0694">RNA-binding</keyword>
<dbReference type="PANTHER" id="PTHR33398:SF1">
    <property type="entry name" value="SMALL RIBOSOMAL SUBUNIT PROTEIN BS20C"/>
    <property type="match status" value="1"/>
</dbReference>
<dbReference type="InterPro" id="IPR036510">
    <property type="entry name" value="Ribosomal_bS20_sf"/>
</dbReference>
<evidence type="ECO:0000256" key="5">
    <source>
        <dbReference type="ARBA" id="ARBA00022980"/>
    </source>
</evidence>
<dbReference type="GO" id="GO:0070181">
    <property type="term" value="F:small ribosomal subunit rRNA binding"/>
    <property type="evidence" value="ECO:0007669"/>
    <property type="project" value="TreeGrafter"/>
</dbReference>
<keyword evidence="5 8" id="KW-0689">Ribosomal protein</keyword>
<reference evidence="10" key="1">
    <citation type="journal article" date="2020" name="mSystems">
        <title>Genome- and Community-Level Interaction Insights into Carbon Utilization and Element Cycling Functions of Hydrothermarchaeota in Hydrothermal Sediment.</title>
        <authorList>
            <person name="Zhou Z."/>
            <person name="Liu Y."/>
            <person name="Xu W."/>
            <person name="Pan J."/>
            <person name="Luo Z.H."/>
            <person name="Li M."/>
        </authorList>
    </citation>
    <scope>NUCLEOTIDE SEQUENCE [LARGE SCALE GENOMIC DNA]</scope>
    <source>
        <strain evidence="10">SpSt-1224</strain>
    </source>
</reference>
<evidence type="ECO:0000256" key="6">
    <source>
        <dbReference type="ARBA" id="ARBA00023274"/>
    </source>
</evidence>
<evidence type="ECO:0000313" key="10">
    <source>
        <dbReference type="EMBL" id="HET97952.1"/>
    </source>
</evidence>
<evidence type="ECO:0000256" key="9">
    <source>
        <dbReference type="SAM" id="MobiDB-lite"/>
    </source>
</evidence>
<organism evidence="10">
    <name type="scientific">Desulfurivibrio alkaliphilus</name>
    <dbReference type="NCBI Taxonomy" id="427923"/>
    <lineage>
        <taxon>Bacteria</taxon>
        <taxon>Pseudomonadati</taxon>
        <taxon>Thermodesulfobacteriota</taxon>
        <taxon>Desulfobulbia</taxon>
        <taxon>Desulfobulbales</taxon>
        <taxon>Desulfobulbaceae</taxon>
        <taxon>Desulfurivibrio</taxon>
    </lineage>
</organism>
<dbReference type="PANTHER" id="PTHR33398">
    <property type="entry name" value="30S RIBOSOMAL PROTEIN S20"/>
    <property type="match status" value="1"/>
</dbReference>
<dbReference type="GO" id="GO:0005829">
    <property type="term" value="C:cytosol"/>
    <property type="evidence" value="ECO:0007669"/>
    <property type="project" value="TreeGrafter"/>
</dbReference>
<dbReference type="NCBIfam" id="TIGR00029">
    <property type="entry name" value="S20"/>
    <property type="match status" value="1"/>
</dbReference>
<sequence length="90" mass="10194">MANHKSAMKRNRQNEVRRERNRANRTRLKTLVRRVNEAVAASSPEQAREALQAAVPVLDRAVNKGTLHRNTAARKVSRLSRRVNALSQNA</sequence>
<protein>
    <recommendedName>
        <fullName evidence="7 8">Small ribosomal subunit protein bS20</fullName>
    </recommendedName>
</protein>
<feature type="region of interest" description="Disordered" evidence="9">
    <location>
        <begin position="1"/>
        <end position="25"/>
    </location>
</feature>
<evidence type="ECO:0000256" key="3">
    <source>
        <dbReference type="ARBA" id="ARBA00022730"/>
    </source>
</evidence>
<proteinExistence type="inferred from homology"/>
<evidence type="ECO:0000256" key="2">
    <source>
        <dbReference type="ARBA" id="ARBA00007634"/>
    </source>
</evidence>
<name>A0A7C2XMH3_9BACT</name>
<keyword evidence="3 8" id="KW-0699">rRNA-binding</keyword>
<dbReference type="EMBL" id="DSDS01000105">
    <property type="protein sequence ID" value="HET97952.1"/>
    <property type="molecule type" value="Genomic_DNA"/>
</dbReference>
<dbReference type="HAMAP" id="MF_00500">
    <property type="entry name" value="Ribosomal_bS20"/>
    <property type="match status" value="1"/>
</dbReference>
<dbReference type="AlphaFoldDB" id="A0A7C2XMH3"/>
<dbReference type="Proteomes" id="UP000885986">
    <property type="component" value="Unassembled WGS sequence"/>
</dbReference>
<feature type="compositionally biased region" description="Basic residues" evidence="9">
    <location>
        <begin position="1"/>
        <end position="11"/>
    </location>
</feature>
<dbReference type="GO" id="GO:0006412">
    <property type="term" value="P:translation"/>
    <property type="evidence" value="ECO:0007669"/>
    <property type="project" value="UniProtKB-UniRule"/>
</dbReference>
<evidence type="ECO:0000256" key="4">
    <source>
        <dbReference type="ARBA" id="ARBA00022884"/>
    </source>
</evidence>